<dbReference type="SMART" id="SM00541">
    <property type="entry name" value="FYRN"/>
    <property type="match status" value="1"/>
</dbReference>
<comment type="caution">
    <text evidence="4">The sequence shown here is derived from an EMBL/GenBank/DDBJ whole genome shotgun (WGS) entry which is preliminary data.</text>
</comment>
<dbReference type="GO" id="GO:0051726">
    <property type="term" value="P:regulation of cell cycle"/>
    <property type="evidence" value="ECO:0007669"/>
    <property type="project" value="TreeGrafter"/>
</dbReference>
<protein>
    <submittedName>
        <fullName evidence="4">F/Y rich C-terminus-domain-containing protein</fullName>
    </submittedName>
</protein>
<dbReference type="Proteomes" id="UP000193560">
    <property type="component" value="Unassembled WGS sequence"/>
</dbReference>
<dbReference type="STRING" id="90262.A0A1X2I8W4"/>
<proteinExistence type="predicted"/>
<sequence>MLGSKQVYTLDYAKHMDKHRRMKRKLVEFMSKQVEAQDALDKANRRIKTLEKQNKDLKQQQKGGSSRQMDVDSDNQGSEDEEKVDRPTKRASGIKRKPNTYTIETIPRDENGKAILPLELGPLTLISLGTIVSDKPAYHCARHIYPLGYTVERTYMSQVDATAYTTYTCTVEEGDDNEPLFVIIPKDDPENKISGKTATSCWTVVARGANKIRRKSCRNSISGPEYYGLAHPIIRHLIEEEMDVDKCTKYKKTPPKP</sequence>
<dbReference type="OrthoDB" id="285793at2759"/>
<dbReference type="PANTHER" id="PTHR22715:SF0">
    <property type="entry name" value="TRANSFORMING GROWTH FACTOR BETA REGULATOR 1"/>
    <property type="match status" value="1"/>
</dbReference>
<dbReference type="PROSITE" id="PS51542">
    <property type="entry name" value="FYRN"/>
    <property type="match status" value="1"/>
</dbReference>
<reference evidence="4 5" key="1">
    <citation type="submission" date="2016-07" db="EMBL/GenBank/DDBJ databases">
        <title>Pervasive Adenine N6-methylation of Active Genes in Fungi.</title>
        <authorList>
            <consortium name="DOE Joint Genome Institute"/>
            <person name="Mondo S.J."/>
            <person name="Dannebaum R.O."/>
            <person name="Kuo R.C."/>
            <person name="Labutti K."/>
            <person name="Haridas S."/>
            <person name="Kuo A."/>
            <person name="Salamov A."/>
            <person name="Ahrendt S.R."/>
            <person name="Lipzen A."/>
            <person name="Sullivan W."/>
            <person name="Andreopoulos W.B."/>
            <person name="Clum A."/>
            <person name="Lindquist E."/>
            <person name="Daum C."/>
            <person name="Ramamoorthy G.K."/>
            <person name="Gryganskyi A."/>
            <person name="Culley D."/>
            <person name="Magnuson J.K."/>
            <person name="James T.Y."/>
            <person name="O'Malley M.A."/>
            <person name="Stajich J.E."/>
            <person name="Spatafora J.W."/>
            <person name="Visel A."/>
            <person name="Grigoriev I.V."/>
        </authorList>
    </citation>
    <scope>NUCLEOTIDE SEQUENCE [LARGE SCALE GENOMIC DNA]</scope>
    <source>
        <strain evidence="4 5">NRRL 1336</strain>
    </source>
</reference>
<dbReference type="InterPro" id="IPR040092">
    <property type="entry name" value="TBRG1"/>
</dbReference>
<gene>
    <name evidence="4" type="ORF">BCR42DRAFT_493858</name>
</gene>
<dbReference type="InterPro" id="IPR003889">
    <property type="entry name" value="FYrich_C"/>
</dbReference>
<evidence type="ECO:0000256" key="2">
    <source>
        <dbReference type="ARBA" id="ARBA00023242"/>
    </source>
</evidence>
<keyword evidence="2" id="KW-0539">Nucleus</keyword>
<dbReference type="Gene3D" id="3.30.160.360">
    <property type="match status" value="1"/>
</dbReference>
<dbReference type="SMART" id="SM00542">
    <property type="entry name" value="FYRC"/>
    <property type="match status" value="1"/>
</dbReference>
<evidence type="ECO:0000256" key="3">
    <source>
        <dbReference type="SAM" id="MobiDB-lite"/>
    </source>
</evidence>
<evidence type="ECO:0000313" key="4">
    <source>
        <dbReference type="EMBL" id="ORZ11889.1"/>
    </source>
</evidence>
<dbReference type="AlphaFoldDB" id="A0A1X2I8W4"/>
<dbReference type="InterPro" id="IPR003888">
    <property type="entry name" value="FYrich_N"/>
</dbReference>
<organism evidence="4 5">
    <name type="scientific">Absidia repens</name>
    <dbReference type="NCBI Taxonomy" id="90262"/>
    <lineage>
        <taxon>Eukaryota</taxon>
        <taxon>Fungi</taxon>
        <taxon>Fungi incertae sedis</taxon>
        <taxon>Mucoromycota</taxon>
        <taxon>Mucoromycotina</taxon>
        <taxon>Mucoromycetes</taxon>
        <taxon>Mucorales</taxon>
        <taxon>Cunninghamellaceae</taxon>
        <taxon>Absidia</taxon>
    </lineage>
</organism>
<name>A0A1X2I8W4_9FUNG</name>
<feature type="compositionally biased region" description="Basic and acidic residues" evidence="3">
    <location>
        <begin position="45"/>
        <end position="59"/>
    </location>
</feature>
<dbReference type="Pfam" id="PF05965">
    <property type="entry name" value="FYRC"/>
    <property type="match status" value="1"/>
</dbReference>
<dbReference type="GO" id="GO:0005634">
    <property type="term" value="C:nucleus"/>
    <property type="evidence" value="ECO:0007669"/>
    <property type="project" value="UniProtKB-SubCell"/>
</dbReference>
<evidence type="ECO:0000256" key="1">
    <source>
        <dbReference type="ARBA" id="ARBA00004123"/>
    </source>
</evidence>
<dbReference type="PANTHER" id="PTHR22715">
    <property type="entry name" value="TRANSFORMING GROWTH FACTOR BETA REGULATED GENE 1"/>
    <property type="match status" value="1"/>
</dbReference>
<dbReference type="Pfam" id="PF05964">
    <property type="entry name" value="FYRN"/>
    <property type="match status" value="1"/>
</dbReference>
<dbReference type="PROSITE" id="PS51543">
    <property type="entry name" value="FYRC"/>
    <property type="match status" value="1"/>
</dbReference>
<evidence type="ECO:0000313" key="5">
    <source>
        <dbReference type="Proteomes" id="UP000193560"/>
    </source>
</evidence>
<comment type="subcellular location">
    <subcellularLocation>
        <location evidence="1">Nucleus</location>
    </subcellularLocation>
</comment>
<keyword evidence="5" id="KW-1185">Reference proteome</keyword>
<dbReference type="EMBL" id="MCGE01000020">
    <property type="protein sequence ID" value="ORZ11889.1"/>
    <property type="molecule type" value="Genomic_DNA"/>
</dbReference>
<feature type="compositionally biased region" description="Acidic residues" evidence="3">
    <location>
        <begin position="71"/>
        <end position="82"/>
    </location>
</feature>
<feature type="region of interest" description="Disordered" evidence="3">
    <location>
        <begin position="45"/>
        <end position="100"/>
    </location>
</feature>
<accession>A0A1X2I8W4</accession>